<dbReference type="Gene3D" id="1.25.40.10">
    <property type="entry name" value="Tetratricopeptide repeat domain"/>
    <property type="match status" value="1"/>
</dbReference>
<evidence type="ECO:0000313" key="3">
    <source>
        <dbReference type="Proteomes" id="UP001177003"/>
    </source>
</evidence>
<protein>
    <submittedName>
        <fullName evidence="2">Uncharacterized protein</fullName>
    </submittedName>
</protein>
<organism evidence="2 3">
    <name type="scientific">Lactuca saligna</name>
    <name type="common">Willowleaf lettuce</name>
    <dbReference type="NCBI Taxonomy" id="75948"/>
    <lineage>
        <taxon>Eukaryota</taxon>
        <taxon>Viridiplantae</taxon>
        <taxon>Streptophyta</taxon>
        <taxon>Embryophyta</taxon>
        <taxon>Tracheophyta</taxon>
        <taxon>Spermatophyta</taxon>
        <taxon>Magnoliopsida</taxon>
        <taxon>eudicotyledons</taxon>
        <taxon>Gunneridae</taxon>
        <taxon>Pentapetalae</taxon>
        <taxon>asterids</taxon>
        <taxon>campanulids</taxon>
        <taxon>Asterales</taxon>
        <taxon>Asteraceae</taxon>
        <taxon>Cichorioideae</taxon>
        <taxon>Cichorieae</taxon>
        <taxon>Lactucinae</taxon>
        <taxon>Lactuca</taxon>
    </lineage>
</organism>
<dbReference type="InterPro" id="IPR011990">
    <property type="entry name" value="TPR-like_helical_dom_sf"/>
</dbReference>
<proteinExistence type="predicted"/>
<gene>
    <name evidence="2" type="ORF">LSALG_LOCUS19576</name>
</gene>
<keyword evidence="3" id="KW-1185">Reference proteome</keyword>
<accession>A0AA35YTF3</accession>
<keyword evidence="1" id="KW-0472">Membrane</keyword>
<feature type="transmembrane region" description="Helical" evidence="1">
    <location>
        <begin position="17"/>
        <end position="38"/>
    </location>
</feature>
<sequence>MCYKPTPLLRILRMTNLTLKTVVALMIILMIHPGEMWLSGLMEGSSIRTEEPVSSSSSSLGAQCVPPNVYHIGYGAKIKRSKSKQLENEFNQLIHSEKDEMQDMQVDSLAIISLIVGANNQEEIVVESIEHAKEAIALDVKDGNSWCLANLLLLLLSFEKATGKNPLGIIFYRDDVSDGKLMSRKQLL</sequence>
<keyword evidence="1" id="KW-0812">Transmembrane</keyword>
<dbReference type="Proteomes" id="UP001177003">
    <property type="component" value="Chromosome 4"/>
</dbReference>
<dbReference type="AlphaFoldDB" id="A0AA35YTF3"/>
<evidence type="ECO:0000256" key="1">
    <source>
        <dbReference type="SAM" id="Phobius"/>
    </source>
</evidence>
<name>A0AA35YTF3_LACSI</name>
<evidence type="ECO:0000313" key="2">
    <source>
        <dbReference type="EMBL" id="CAI9279796.1"/>
    </source>
</evidence>
<dbReference type="EMBL" id="OX465080">
    <property type="protein sequence ID" value="CAI9279796.1"/>
    <property type="molecule type" value="Genomic_DNA"/>
</dbReference>
<reference evidence="2" key="1">
    <citation type="submission" date="2023-04" db="EMBL/GenBank/DDBJ databases">
        <authorList>
            <person name="Vijverberg K."/>
            <person name="Xiong W."/>
            <person name="Schranz E."/>
        </authorList>
    </citation>
    <scope>NUCLEOTIDE SEQUENCE</scope>
</reference>
<keyword evidence="1" id="KW-1133">Transmembrane helix</keyword>